<keyword evidence="2" id="KW-1185">Reference proteome</keyword>
<gene>
    <name evidence="1" type="ORF">JAO82_03210</name>
</gene>
<proteinExistence type="predicted"/>
<comment type="caution">
    <text evidence="1">The sequence shown here is derived from an EMBL/GenBank/DDBJ whole genome shotgun (WGS) entry which is preliminary data.</text>
</comment>
<reference evidence="1" key="1">
    <citation type="submission" date="2020-12" db="EMBL/GenBank/DDBJ databases">
        <title>Pontibaca salina gen. nov., sp. nov., isolated from marine sediment.</title>
        <authorList>
            <person name="Bo J."/>
            <person name="Wang S."/>
            <person name="Song X."/>
            <person name="Du Z."/>
        </authorList>
    </citation>
    <scope>NUCLEOTIDE SEQUENCE</scope>
    <source>
        <strain evidence="1">S1109L</strain>
    </source>
</reference>
<organism evidence="1 2">
    <name type="scientific">Pontibaca salina</name>
    <dbReference type="NCBI Taxonomy" id="2795731"/>
    <lineage>
        <taxon>Bacteria</taxon>
        <taxon>Pseudomonadati</taxon>
        <taxon>Pseudomonadota</taxon>
        <taxon>Alphaproteobacteria</taxon>
        <taxon>Rhodobacterales</taxon>
        <taxon>Roseobacteraceae</taxon>
        <taxon>Pontibaca</taxon>
    </lineage>
</organism>
<accession>A0A934HQ42</accession>
<protein>
    <submittedName>
        <fullName evidence="1">Tetratricopeptide repeat-containing protein</fullName>
    </submittedName>
</protein>
<dbReference type="Proteomes" id="UP000613255">
    <property type="component" value="Unassembled WGS sequence"/>
</dbReference>
<evidence type="ECO:0000313" key="1">
    <source>
        <dbReference type="EMBL" id="MBI6628881.1"/>
    </source>
</evidence>
<dbReference type="AlphaFoldDB" id="A0A934HQ42"/>
<sequence>MSAPHIWGFSRDDREMQAARAAGWTRADLVWERLMEAGNRRYCEARIAKSAALFRQAEILARLAFERSDLRRATSAASLARIAMHNGDLSRAQKLQRRALCIWRNAPEQIAAMKIAPRSRSSLFHLRMEVKHRDTFHDNMRIRFSRFAAETEETLRTLTAPTAKPRRHFSRWRGERPGMYDDTRKIIGACLLITDQNQKASAEPAPRPGKKTTTA</sequence>
<dbReference type="RefSeq" id="WP_198684905.1">
    <property type="nucleotide sequence ID" value="NZ_JAEIJD010000002.1"/>
</dbReference>
<name>A0A934HQ42_9RHOB</name>
<evidence type="ECO:0000313" key="2">
    <source>
        <dbReference type="Proteomes" id="UP000613255"/>
    </source>
</evidence>
<dbReference type="EMBL" id="JAEIJD010000002">
    <property type="protein sequence ID" value="MBI6628881.1"/>
    <property type="molecule type" value="Genomic_DNA"/>
</dbReference>